<reference evidence="1" key="2">
    <citation type="journal article" date="2020" name="Nat. Commun.">
        <title>Large-scale genome sequencing of mycorrhizal fungi provides insights into the early evolution of symbiotic traits.</title>
        <authorList>
            <person name="Miyauchi S."/>
            <person name="Kiss E."/>
            <person name="Kuo A."/>
            <person name="Drula E."/>
            <person name="Kohler A."/>
            <person name="Sanchez-Garcia M."/>
            <person name="Morin E."/>
            <person name="Andreopoulos B."/>
            <person name="Barry K.W."/>
            <person name="Bonito G."/>
            <person name="Buee M."/>
            <person name="Carver A."/>
            <person name="Chen C."/>
            <person name="Cichocki N."/>
            <person name="Clum A."/>
            <person name="Culley D."/>
            <person name="Crous P.W."/>
            <person name="Fauchery L."/>
            <person name="Girlanda M."/>
            <person name="Hayes R.D."/>
            <person name="Keri Z."/>
            <person name="LaButti K."/>
            <person name="Lipzen A."/>
            <person name="Lombard V."/>
            <person name="Magnuson J."/>
            <person name="Maillard F."/>
            <person name="Murat C."/>
            <person name="Nolan M."/>
            <person name="Ohm R.A."/>
            <person name="Pangilinan J."/>
            <person name="Pereira M.F."/>
            <person name="Perotto S."/>
            <person name="Peter M."/>
            <person name="Pfister S."/>
            <person name="Riley R."/>
            <person name="Sitrit Y."/>
            <person name="Stielow J.B."/>
            <person name="Szollosi G."/>
            <person name="Zifcakova L."/>
            <person name="Stursova M."/>
            <person name="Spatafora J.W."/>
            <person name="Tedersoo L."/>
            <person name="Vaario L.M."/>
            <person name="Yamada A."/>
            <person name="Yan M."/>
            <person name="Wang P."/>
            <person name="Xu J."/>
            <person name="Bruns T."/>
            <person name="Baldrian P."/>
            <person name="Vilgalys R."/>
            <person name="Dunand C."/>
            <person name="Henrissat B."/>
            <person name="Grigoriev I.V."/>
            <person name="Hibbett D."/>
            <person name="Nagy L.G."/>
            <person name="Martin F.M."/>
        </authorList>
    </citation>
    <scope>NUCLEOTIDE SEQUENCE</scope>
    <source>
        <strain evidence="1">P2</strain>
    </source>
</reference>
<comment type="caution">
    <text evidence="1">The sequence shown here is derived from an EMBL/GenBank/DDBJ whole genome shotgun (WGS) entry which is preliminary data.</text>
</comment>
<sequence length="394" mass="43560">MSTKNDTTRMPPNGSYPVNVGSSLTGALKANKGLPQAPKLSDRGFYSFRYNFKPESIDLYKPGTIEVKKEGDRKTATIERASIVPREGQLFTGAEIAAKDVECVLVYDEELGTFTLEKLDSLINVTWGGKSIMPSNRPFESLALTVSSAPVSPTKKEHDPELDLTAELERDLLSVIEDAPPKRSSTKQESSSLKASTSSTPNSTPGLQSLLKKPMVKREQKSKAKEPAPIFMNPNSAAARVTNKKSAPPKQEPQPEPKFEEKSPALSLPTPMSKLAKLAGDLKSKGVKRGAEPGAEESAKVPKRPLNHLRWLLGSLQNHRLRQYLHDHGLSQSPNHLQRKASTWNYLLALPLRLCRRIPCSQAVAEGLHRRCRRDLLLLEPSNPHRPRLLSRLP</sequence>
<evidence type="ECO:0000313" key="2">
    <source>
        <dbReference type="Proteomes" id="UP000886501"/>
    </source>
</evidence>
<keyword evidence="2" id="KW-1185">Reference proteome</keyword>
<evidence type="ECO:0000313" key="1">
    <source>
        <dbReference type="EMBL" id="KAF9643555.1"/>
    </source>
</evidence>
<organism evidence="1 2">
    <name type="scientific">Thelephora ganbajun</name>
    <name type="common">Ganba fungus</name>
    <dbReference type="NCBI Taxonomy" id="370292"/>
    <lineage>
        <taxon>Eukaryota</taxon>
        <taxon>Fungi</taxon>
        <taxon>Dikarya</taxon>
        <taxon>Basidiomycota</taxon>
        <taxon>Agaricomycotina</taxon>
        <taxon>Agaricomycetes</taxon>
        <taxon>Thelephorales</taxon>
        <taxon>Thelephoraceae</taxon>
        <taxon>Thelephora</taxon>
    </lineage>
</organism>
<name>A0ACB6Z1H5_THEGA</name>
<gene>
    <name evidence="1" type="ORF">BDM02DRAFT_1413159</name>
</gene>
<accession>A0ACB6Z1H5</accession>
<dbReference type="Proteomes" id="UP000886501">
    <property type="component" value="Unassembled WGS sequence"/>
</dbReference>
<protein>
    <submittedName>
        <fullName evidence="1">Uncharacterized protein</fullName>
    </submittedName>
</protein>
<dbReference type="EMBL" id="MU118208">
    <property type="protein sequence ID" value="KAF9643555.1"/>
    <property type="molecule type" value="Genomic_DNA"/>
</dbReference>
<reference evidence="1" key="1">
    <citation type="submission" date="2019-10" db="EMBL/GenBank/DDBJ databases">
        <authorList>
            <consortium name="DOE Joint Genome Institute"/>
            <person name="Kuo A."/>
            <person name="Miyauchi S."/>
            <person name="Kiss E."/>
            <person name="Drula E."/>
            <person name="Kohler A."/>
            <person name="Sanchez-Garcia M."/>
            <person name="Andreopoulos B."/>
            <person name="Barry K.W."/>
            <person name="Bonito G."/>
            <person name="Buee M."/>
            <person name="Carver A."/>
            <person name="Chen C."/>
            <person name="Cichocki N."/>
            <person name="Clum A."/>
            <person name="Culley D."/>
            <person name="Crous P.W."/>
            <person name="Fauchery L."/>
            <person name="Girlanda M."/>
            <person name="Hayes R."/>
            <person name="Keri Z."/>
            <person name="Labutti K."/>
            <person name="Lipzen A."/>
            <person name="Lombard V."/>
            <person name="Magnuson J."/>
            <person name="Maillard F."/>
            <person name="Morin E."/>
            <person name="Murat C."/>
            <person name="Nolan M."/>
            <person name="Ohm R."/>
            <person name="Pangilinan J."/>
            <person name="Pereira M."/>
            <person name="Perotto S."/>
            <person name="Peter M."/>
            <person name="Riley R."/>
            <person name="Sitrit Y."/>
            <person name="Stielow B."/>
            <person name="Szollosi G."/>
            <person name="Zifcakova L."/>
            <person name="Stursova M."/>
            <person name="Spatafora J.W."/>
            <person name="Tedersoo L."/>
            <person name="Vaario L.-M."/>
            <person name="Yamada A."/>
            <person name="Yan M."/>
            <person name="Wang P."/>
            <person name="Xu J."/>
            <person name="Bruns T."/>
            <person name="Baldrian P."/>
            <person name="Vilgalys R."/>
            <person name="Henrissat B."/>
            <person name="Grigoriev I.V."/>
            <person name="Hibbett D."/>
            <person name="Nagy L.G."/>
            <person name="Martin F.M."/>
        </authorList>
    </citation>
    <scope>NUCLEOTIDE SEQUENCE</scope>
    <source>
        <strain evidence="1">P2</strain>
    </source>
</reference>
<proteinExistence type="predicted"/>